<dbReference type="Proteomes" id="UP001055879">
    <property type="component" value="Linkage Group LG02"/>
</dbReference>
<name>A0ACB9EI86_ARCLA</name>
<dbReference type="EMBL" id="CM042048">
    <property type="protein sequence ID" value="KAI3758298.1"/>
    <property type="molecule type" value="Genomic_DNA"/>
</dbReference>
<reference evidence="1 2" key="2">
    <citation type="journal article" date="2022" name="Mol. Ecol. Resour.">
        <title>The genomes of chicory, endive, great burdock and yacon provide insights into Asteraceae paleo-polyploidization history and plant inulin production.</title>
        <authorList>
            <person name="Fan W."/>
            <person name="Wang S."/>
            <person name="Wang H."/>
            <person name="Wang A."/>
            <person name="Jiang F."/>
            <person name="Liu H."/>
            <person name="Zhao H."/>
            <person name="Xu D."/>
            <person name="Zhang Y."/>
        </authorList>
    </citation>
    <scope>NUCLEOTIDE SEQUENCE [LARGE SCALE GENOMIC DNA]</scope>
    <source>
        <strain evidence="2">cv. Niubang</strain>
    </source>
</reference>
<comment type="caution">
    <text evidence="1">The sequence shown here is derived from an EMBL/GenBank/DDBJ whole genome shotgun (WGS) entry which is preliminary data.</text>
</comment>
<protein>
    <submittedName>
        <fullName evidence="1">Uncharacterized protein</fullName>
    </submittedName>
</protein>
<keyword evidence="2" id="KW-1185">Reference proteome</keyword>
<proteinExistence type="predicted"/>
<evidence type="ECO:0000313" key="2">
    <source>
        <dbReference type="Proteomes" id="UP001055879"/>
    </source>
</evidence>
<gene>
    <name evidence="1" type="ORF">L6452_05857</name>
</gene>
<reference evidence="2" key="1">
    <citation type="journal article" date="2022" name="Mol. Ecol. Resour.">
        <title>The genomes of chicory, endive, great burdock and yacon provide insights into Asteraceae palaeo-polyploidization history and plant inulin production.</title>
        <authorList>
            <person name="Fan W."/>
            <person name="Wang S."/>
            <person name="Wang H."/>
            <person name="Wang A."/>
            <person name="Jiang F."/>
            <person name="Liu H."/>
            <person name="Zhao H."/>
            <person name="Xu D."/>
            <person name="Zhang Y."/>
        </authorList>
    </citation>
    <scope>NUCLEOTIDE SEQUENCE [LARGE SCALE GENOMIC DNA]</scope>
    <source>
        <strain evidence="2">cv. Niubang</strain>
    </source>
</reference>
<evidence type="ECO:0000313" key="1">
    <source>
        <dbReference type="EMBL" id="KAI3758298.1"/>
    </source>
</evidence>
<accession>A0ACB9EI86</accession>
<sequence length="258" mass="29806">MTNEGRKGRRACSYKSFLCIKPPEFSGSDNPIACMNWTQEIEQVFDACECEEGQKLSWTEFKKKVMEEYCNEKAIDRIEEEFRSLKKGNLSTSESKPASEVHSIDREIQQKYIRDGFIKGTYIRALKTLSLKIKLKNYTSVDTRTEDTSLSDKIFFQAPSFQNFIFFFANMANSSISAIYTTGSLTKSPTLLRDEYPQWKIRMVNFLEGMDRDLMRSVNEGPHQPMVLVPRVPATATTADIFVFYEKKTSNFTEEEKN</sequence>
<organism evidence="1 2">
    <name type="scientific">Arctium lappa</name>
    <name type="common">Greater burdock</name>
    <name type="synonym">Lappa major</name>
    <dbReference type="NCBI Taxonomy" id="4217"/>
    <lineage>
        <taxon>Eukaryota</taxon>
        <taxon>Viridiplantae</taxon>
        <taxon>Streptophyta</taxon>
        <taxon>Embryophyta</taxon>
        <taxon>Tracheophyta</taxon>
        <taxon>Spermatophyta</taxon>
        <taxon>Magnoliopsida</taxon>
        <taxon>eudicotyledons</taxon>
        <taxon>Gunneridae</taxon>
        <taxon>Pentapetalae</taxon>
        <taxon>asterids</taxon>
        <taxon>campanulids</taxon>
        <taxon>Asterales</taxon>
        <taxon>Asteraceae</taxon>
        <taxon>Carduoideae</taxon>
        <taxon>Cardueae</taxon>
        <taxon>Arctiinae</taxon>
        <taxon>Arctium</taxon>
    </lineage>
</organism>